<keyword evidence="3" id="KW-1185">Reference proteome</keyword>
<dbReference type="Proteomes" id="UP000027222">
    <property type="component" value="Unassembled WGS sequence"/>
</dbReference>
<accession>A0A067THC7</accession>
<sequence>MSYPASPSSMDTNHPIDRIDSSETTESPFGSNLVTPTDKETYQTGGIHERLDLAKTISGYFASRSNSMESSHSSNENPLSDVIKLKISSEALIDASKGPTRSVFEGKVDVETDVADITVIPSNAFDSMEGLPSPLSSLSSSDSFRRVRAGSIYNLPNDHIVVDTPPKSLIDTGKIQPDEDDILESMKAKFVPLLQKTDASSDSWIDLTAALSDSFRDVLVPGLRVLFFFPWCVAVGGALVAGPKHLDWLVFGTGYIEHLSGIRRYSHLAEYGFQHIVAFFAFVAAVLWQYPDVGCLATGAFLGHFFLAWHDFLLDHTIPLGNDDRHTVYLLATTTWFNHDNTISIKKVEETYYWTDHEPQAAEELDTDSD</sequence>
<feature type="compositionally biased region" description="Polar residues" evidence="1">
    <location>
        <begin position="22"/>
        <end position="35"/>
    </location>
</feature>
<reference evidence="3" key="1">
    <citation type="journal article" date="2014" name="Proc. Natl. Acad. Sci. U.S.A.">
        <title>Extensive sampling of basidiomycete genomes demonstrates inadequacy of the white-rot/brown-rot paradigm for wood decay fungi.</title>
        <authorList>
            <person name="Riley R."/>
            <person name="Salamov A.A."/>
            <person name="Brown D.W."/>
            <person name="Nagy L.G."/>
            <person name="Floudas D."/>
            <person name="Held B.W."/>
            <person name="Levasseur A."/>
            <person name="Lombard V."/>
            <person name="Morin E."/>
            <person name="Otillar R."/>
            <person name="Lindquist E.A."/>
            <person name="Sun H."/>
            <person name="LaButti K.M."/>
            <person name="Schmutz J."/>
            <person name="Jabbour D."/>
            <person name="Luo H."/>
            <person name="Baker S.E."/>
            <person name="Pisabarro A.G."/>
            <person name="Walton J.D."/>
            <person name="Blanchette R.A."/>
            <person name="Henrissat B."/>
            <person name="Martin F."/>
            <person name="Cullen D."/>
            <person name="Hibbett D.S."/>
            <person name="Grigoriev I.V."/>
        </authorList>
    </citation>
    <scope>NUCLEOTIDE SEQUENCE [LARGE SCALE GENOMIC DNA]</scope>
    <source>
        <strain evidence="3">CBS 339.88</strain>
    </source>
</reference>
<evidence type="ECO:0000313" key="2">
    <source>
        <dbReference type="EMBL" id="KDR82526.1"/>
    </source>
</evidence>
<feature type="compositionally biased region" description="Polar residues" evidence="1">
    <location>
        <begin position="1"/>
        <end position="12"/>
    </location>
</feature>
<name>A0A067THC7_GALM3</name>
<dbReference type="EMBL" id="KL142369">
    <property type="protein sequence ID" value="KDR82526.1"/>
    <property type="molecule type" value="Genomic_DNA"/>
</dbReference>
<protein>
    <submittedName>
        <fullName evidence="2">Uncharacterized protein</fullName>
    </submittedName>
</protein>
<organism evidence="2 3">
    <name type="scientific">Galerina marginata (strain CBS 339.88)</name>
    <dbReference type="NCBI Taxonomy" id="685588"/>
    <lineage>
        <taxon>Eukaryota</taxon>
        <taxon>Fungi</taxon>
        <taxon>Dikarya</taxon>
        <taxon>Basidiomycota</taxon>
        <taxon>Agaricomycotina</taxon>
        <taxon>Agaricomycetes</taxon>
        <taxon>Agaricomycetidae</taxon>
        <taxon>Agaricales</taxon>
        <taxon>Agaricineae</taxon>
        <taxon>Strophariaceae</taxon>
        <taxon>Galerina</taxon>
    </lineage>
</organism>
<evidence type="ECO:0000256" key="1">
    <source>
        <dbReference type="SAM" id="MobiDB-lite"/>
    </source>
</evidence>
<dbReference type="HOGENOM" id="CLU_748112_0_0_1"/>
<dbReference type="OrthoDB" id="2752889at2759"/>
<evidence type="ECO:0000313" key="3">
    <source>
        <dbReference type="Proteomes" id="UP000027222"/>
    </source>
</evidence>
<proteinExistence type="predicted"/>
<gene>
    <name evidence="2" type="ORF">GALMADRAFT_151619</name>
</gene>
<feature type="region of interest" description="Disordered" evidence="1">
    <location>
        <begin position="1"/>
        <end position="43"/>
    </location>
</feature>
<dbReference type="AlphaFoldDB" id="A0A067THC7"/>